<dbReference type="SUPFAM" id="SSF46689">
    <property type="entry name" value="Homeodomain-like"/>
    <property type="match status" value="1"/>
</dbReference>
<dbReference type="Proteomes" id="UP000466442">
    <property type="component" value="Linkage Group LG1"/>
</dbReference>
<dbReference type="GO" id="GO:0005634">
    <property type="term" value="C:nucleus"/>
    <property type="evidence" value="ECO:0007669"/>
    <property type="project" value="UniProtKB-SubCell"/>
</dbReference>
<feature type="domain" description="HTH psq-type" evidence="3">
    <location>
        <begin position="20"/>
        <end position="55"/>
    </location>
</feature>
<evidence type="ECO:0000256" key="2">
    <source>
        <dbReference type="SAM" id="MobiDB-lite"/>
    </source>
</evidence>
<gene>
    <name evidence="4" type="ORF">GE061_000200</name>
</gene>
<reference evidence="4" key="1">
    <citation type="journal article" date="2021" name="Mol. Ecol. Resour.">
        <title>Apolygus lucorum genome provides insights into omnivorousness and mesophyll feeding.</title>
        <authorList>
            <person name="Liu Y."/>
            <person name="Liu H."/>
            <person name="Wang H."/>
            <person name="Huang T."/>
            <person name="Liu B."/>
            <person name="Yang B."/>
            <person name="Yin L."/>
            <person name="Li B."/>
            <person name="Zhang Y."/>
            <person name="Zhang S."/>
            <person name="Jiang F."/>
            <person name="Zhang X."/>
            <person name="Ren Y."/>
            <person name="Wang B."/>
            <person name="Wang S."/>
            <person name="Lu Y."/>
            <person name="Wu K."/>
            <person name="Fan W."/>
            <person name="Wang G."/>
        </authorList>
    </citation>
    <scope>NUCLEOTIDE SEQUENCE</scope>
    <source>
        <strain evidence="4">12Hb</strain>
    </source>
</reference>
<protein>
    <recommendedName>
        <fullName evidence="3">HTH psq-type domain-containing protein</fullName>
    </recommendedName>
</protein>
<dbReference type="Gene3D" id="1.10.10.60">
    <property type="entry name" value="Homeodomain-like"/>
    <property type="match status" value="1"/>
</dbReference>
<keyword evidence="5" id="KW-1185">Reference proteome</keyword>
<evidence type="ECO:0000313" key="4">
    <source>
        <dbReference type="EMBL" id="KAF6215865.1"/>
    </source>
</evidence>
<organism evidence="4 5">
    <name type="scientific">Apolygus lucorum</name>
    <name type="common">Small green plant bug</name>
    <name type="synonym">Lygocoris lucorum</name>
    <dbReference type="NCBI Taxonomy" id="248454"/>
    <lineage>
        <taxon>Eukaryota</taxon>
        <taxon>Metazoa</taxon>
        <taxon>Ecdysozoa</taxon>
        <taxon>Arthropoda</taxon>
        <taxon>Hexapoda</taxon>
        <taxon>Insecta</taxon>
        <taxon>Pterygota</taxon>
        <taxon>Neoptera</taxon>
        <taxon>Paraneoptera</taxon>
        <taxon>Hemiptera</taxon>
        <taxon>Heteroptera</taxon>
        <taxon>Panheteroptera</taxon>
        <taxon>Cimicomorpha</taxon>
        <taxon>Miridae</taxon>
        <taxon>Mirini</taxon>
        <taxon>Apolygus</taxon>
    </lineage>
</organism>
<name>A0A8S9Y7Q4_APOLU</name>
<sequence>MPRTYTRKTQKATAYSKPDLLDALNSIRLSGIPVTKAAEVYKIPVTTLRDHLSGRRGSKCTSLGRPTEISPIEESRNHSVMDPRDEDSQELMCKLSELVAFTQNLDATGIIHFQDSKETNTNDAVTQYEEGITDGEIQGNVDGTKEDVVIEDDVLEKVEVRTVEEEYLESYNKTTENEYHDDEAVERVDLSILKERNAEEKSPRMDEVRTENNNEGREEK</sequence>
<dbReference type="EMBL" id="WIXP02000001">
    <property type="protein sequence ID" value="KAF6215865.1"/>
    <property type="molecule type" value="Genomic_DNA"/>
</dbReference>
<accession>A0A8S9Y7Q4</accession>
<evidence type="ECO:0000256" key="1">
    <source>
        <dbReference type="ARBA" id="ARBA00004123"/>
    </source>
</evidence>
<proteinExistence type="predicted"/>
<dbReference type="OrthoDB" id="8058166at2759"/>
<comment type="subcellular location">
    <subcellularLocation>
        <location evidence="1">Nucleus</location>
    </subcellularLocation>
</comment>
<dbReference type="AlphaFoldDB" id="A0A8S9Y7Q4"/>
<evidence type="ECO:0000313" key="5">
    <source>
        <dbReference type="Proteomes" id="UP000466442"/>
    </source>
</evidence>
<dbReference type="GO" id="GO:0003677">
    <property type="term" value="F:DNA binding"/>
    <property type="evidence" value="ECO:0007669"/>
    <property type="project" value="InterPro"/>
</dbReference>
<dbReference type="InterPro" id="IPR007889">
    <property type="entry name" value="HTH_Psq"/>
</dbReference>
<dbReference type="InterPro" id="IPR009057">
    <property type="entry name" value="Homeodomain-like_sf"/>
</dbReference>
<dbReference type="Pfam" id="PF05225">
    <property type="entry name" value="HTH_psq"/>
    <property type="match status" value="1"/>
</dbReference>
<comment type="caution">
    <text evidence="4">The sequence shown here is derived from an EMBL/GenBank/DDBJ whole genome shotgun (WGS) entry which is preliminary data.</text>
</comment>
<evidence type="ECO:0000259" key="3">
    <source>
        <dbReference type="Pfam" id="PF05225"/>
    </source>
</evidence>
<feature type="region of interest" description="Disordered" evidence="2">
    <location>
        <begin position="190"/>
        <end position="220"/>
    </location>
</feature>